<dbReference type="Pfam" id="PF05193">
    <property type="entry name" value="Peptidase_M16_C"/>
    <property type="match status" value="2"/>
</dbReference>
<keyword evidence="5" id="KW-1185">Reference proteome</keyword>
<accession>A0ABU9IG06</accession>
<protein>
    <submittedName>
        <fullName evidence="4">Pitrilysin family protein</fullName>
    </submittedName>
</protein>
<evidence type="ECO:0000313" key="4">
    <source>
        <dbReference type="EMBL" id="MEL1251339.1"/>
    </source>
</evidence>
<dbReference type="PANTHER" id="PTHR11851:SF224">
    <property type="entry name" value="PROCESSING PROTEASE"/>
    <property type="match status" value="1"/>
</dbReference>
<keyword evidence="1" id="KW-0732">Signal</keyword>
<dbReference type="EMBL" id="JBBYHV010000002">
    <property type="protein sequence ID" value="MEL1251339.1"/>
    <property type="molecule type" value="Genomic_DNA"/>
</dbReference>
<dbReference type="Proteomes" id="UP001497045">
    <property type="component" value="Unassembled WGS sequence"/>
</dbReference>
<feature type="chain" id="PRO_5046906887" evidence="1">
    <location>
        <begin position="24"/>
        <end position="952"/>
    </location>
</feature>
<evidence type="ECO:0000256" key="1">
    <source>
        <dbReference type="SAM" id="SignalP"/>
    </source>
</evidence>
<organism evidence="4 5">
    <name type="scientific">Aurantiacibacter gilvus</name>
    <dbReference type="NCBI Taxonomy" id="3139141"/>
    <lineage>
        <taxon>Bacteria</taxon>
        <taxon>Pseudomonadati</taxon>
        <taxon>Pseudomonadota</taxon>
        <taxon>Alphaproteobacteria</taxon>
        <taxon>Sphingomonadales</taxon>
        <taxon>Erythrobacteraceae</taxon>
        <taxon>Aurantiacibacter</taxon>
    </lineage>
</organism>
<dbReference type="Pfam" id="PF00675">
    <property type="entry name" value="Peptidase_M16"/>
    <property type="match status" value="2"/>
</dbReference>
<gene>
    <name evidence="4" type="ORF">AAEO60_11740</name>
</gene>
<reference evidence="4 5" key="1">
    <citation type="submission" date="2024-04" db="EMBL/GenBank/DDBJ databases">
        <title>Aurantiacibacter sp. DGU6 16S ribosomal RNA gene Genome sequencing and assembly.</title>
        <authorList>
            <person name="Park S."/>
        </authorList>
    </citation>
    <scope>NUCLEOTIDE SEQUENCE [LARGE SCALE GENOMIC DNA]</scope>
    <source>
        <strain evidence="4 5">DGU6</strain>
    </source>
</reference>
<feature type="domain" description="Peptidase M16 C-terminal" evidence="3">
    <location>
        <begin position="673"/>
        <end position="847"/>
    </location>
</feature>
<feature type="signal peptide" evidence="1">
    <location>
        <begin position="1"/>
        <end position="23"/>
    </location>
</feature>
<feature type="domain" description="Peptidase M16 N-terminal" evidence="2">
    <location>
        <begin position="521"/>
        <end position="634"/>
    </location>
</feature>
<dbReference type="PANTHER" id="PTHR11851">
    <property type="entry name" value="METALLOPROTEASE"/>
    <property type="match status" value="1"/>
</dbReference>
<evidence type="ECO:0000313" key="5">
    <source>
        <dbReference type="Proteomes" id="UP001497045"/>
    </source>
</evidence>
<evidence type="ECO:0000259" key="3">
    <source>
        <dbReference type="Pfam" id="PF05193"/>
    </source>
</evidence>
<sequence length="952" mass="101750">MKFHLFATSAVALALCASQPALADHHEEAAAEAAPALTAPEIEFTEWTLDNGLRVIAIEDDTTATVTTSLWYEVGSKLDPEGRSGFAHLFEHILSRKTLNMPYNMINGLTADVGGTRNASNGTDRTNYYETVPAEYLETMLWTHRERMAFPVVDDDVFETERAVVKEEYRTRVLAPPYGLLSRVVLPEVAYDDLPHRRPGIGSMDDLDAATLDDARAFHQAYYGPDTATLIVAGNFEMDNLRALVDQYFADIPPRANPVDVTITIREDRRTEPRSVTASAPNVPLPLYGTLWQLPGADHPDTAALEVLEAIMSGGENSRFYTALVESGLTVQAGASAGFTEEAGQFSTTAVLSPAVDDPQAVLDTMTAETARMRDELVTSAELAEAKNELISSALRRRETARGRAFELGEALVSTGDPRAADRRLAAIAAVTAEDVQRVAREWLDPQARVDVSYTRGEFDPSTFANPEPMPEFRTLPPAVGEPLAVLPEGERMAPPGPGDAPEVSPPQFVTQELSNGITVIAAQTGEVPIATMTVLFPGGSSSDPRALSGTANLAADLATRGTPTRSASEIAARMESLGAGIGGSARSDGTVYSLTAPVGNMAQAGEIFADVIRNADYPEEEFTRERDRALDAMRIALNEPGSLAGMVMRPVVYGDAPYGSITGGTPESLAAITREDLLAHRETWWHPGAMQIVVSGGISPDEAFALAEDMFGDWTVDAPVPANPDSPAGPDTMARTVVIDMPDAGQAAVLLAGRGPERGTDDYFPLVLANAVLGGGSSGRLFEEVRNNRGLSYGAYSGLGSLRDDPVLQASSQTANETVDEVVDVMLTEFARLGEEPFDEDLLARRRLYLSGGYARGLETSSGFNGTVADLLTLEIDPAEVARYSEHLDAVTAAQASEAAATYFDPSEVTVVVVGNASAFIEELRALRPNVEVIPASELDLFDPQVPANGG</sequence>
<feature type="domain" description="Peptidase M16 C-terminal" evidence="3">
    <location>
        <begin position="210"/>
        <end position="390"/>
    </location>
</feature>
<proteinExistence type="predicted"/>
<comment type="caution">
    <text evidence="4">The sequence shown here is derived from an EMBL/GenBank/DDBJ whole genome shotgun (WGS) entry which is preliminary data.</text>
</comment>
<dbReference type="InterPro" id="IPR050361">
    <property type="entry name" value="MPP/UQCRC_Complex"/>
</dbReference>
<evidence type="ECO:0000259" key="2">
    <source>
        <dbReference type="Pfam" id="PF00675"/>
    </source>
</evidence>
<dbReference type="InterPro" id="IPR007863">
    <property type="entry name" value="Peptidase_M16_C"/>
</dbReference>
<dbReference type="InterPro" id="IPR011765">
    <property type="entry name" value="Pept_M16_N"/>
</dbReference>
<dbReference type="SUPFAM" id="SSF63411">
    <property type="entry name" value="LuxS/MPP-like metallohydrolase"/>
    <property type="match status" value="4"/>
</dbReference>
<dbReference type="InterPro" id="IPR011249">
    <property type="entry name" value="Metalloenz_LuxS/M16"/>
</dbReference>
<dbReference type="Gene3D" id="3.30.830.10">
    <property type="entry name" value="Metalloenzyme, LuxS/M16 peptidase-like"/>
    <property type="match status" value="4"/>
</dbReference>
<feature type="domain" description="Peptidase M16 N-terminal" evidence="2">
    <location>
        <begin position="55"/>
        <end position="170"/>
    </location>
</feature>
<name>A0ABU9IG06_9SPHN</name>
<dbReference type="RefSeq" id="WP_341673896.1">
    <property type="nucleotide sequence ID" value="NZ_JBBYHV010000002.1"/>
</dbReference>